<protein>
    <submittedName>
        <fullName evidence="2">Uncharacterized protein</fullName>
    </submittedName>
</protein>
<feature type="region of interest" description="Disordered" evidence="1">
    <location>
        <begin position="42"/>
        <end position="63"/>
    </location>
</feature>
<reference evidence="2" key="1">
    <citation type="submission" date="2023-05" db="EMBL/GenBank/DDBJ databases">
        <authorList>
            <person name="Stuckert A."/>
        </authorList>
    </citation>
    <scope>NUCLEOTIDE SEQUENCE</scope>
</reference>
<accession>A0ABN9GEP8</accession>
<evidence type="ECO:0000313" key="3">
    <source>
        <dbReference type="Proteomes" id="UP001162483"/>
    </source>
</evidence>
<evidence type="ECO:0000256" key="1">
    <source>
        <dbReference type="SAM" id="MobiDB-lite"/>
    </source>
</evidence>
<evidence type="ECO:0000313" key="2">
    <source>
        <dbReference type="EMBL" id="CAI9607889.1"/>
    </source>
</evidence>
<feature type="non-terminal residue" evidence="2">
    <location>
        <position position="87"/>
    </location>
</feature>
<organism evidence="2 3">
    <name type="scientific">Staurois parvus</name>
    <dbReference type="NCBI Taxonomy" id="386267"/>
    <lineage>
        <taxon>Eukaryota</taxon>
        <taxon>Metazoa</taxon>
        <taxon>Chordata</taxon>
        <taxon>Craniata</taxon>
        <taxon>Vertebrata</taxon>
        <taxon>Euteleostomi</taxon>
        <taxon>Amphibia</taxon>
        <taxon>Batrachia</taxon>
        <taxon>Anura</taxon>
        <taxon>Neobatrachia</taxon>
        <taxon>Ranoidea</taxon>
        <taxon>Ranidae</taxon>
        <taxon>Staurois</taxon>
    </lineage>
</organism>
<name>A0ABN9GEP8_9NEOB</name>
<gene>
    <name evidence="2" type="ORF">SPARVUS_LOCUS14013833</name>
</gene>
<proteinExistence type="predicted"/>
<dbReference type="Proteomes" id="UP001162483">
    <property type="component" value="Unassembled WGS sequence"/>
</dbReference>
<dbReference type="EMBL" id="CATNWA010018518">
    <property type="protein sequence ID" value="CAI9607889.1"/>
    <property type="molecule type" value="Genomic_DNA"/>
</dbReference>
<keyword evidence="3" id="KW-1185">Reference proteome</keyword>
<comment type="caution">
    <text evidence="2">The sequence shown here is derived from an EMBL/GenBank/DDBJ whole genome shotgun (WGS) entry which is preliminary data.</text>
</comment>
<sequence length="87" mass="9865">MLRPQLSINYWHLLGSRNLNLTGTRSHCTRLWPRRSEAEVVPPHSFQGHMTSPRRLQGHSQSAALHAQWAPGCEATSCHSRVPTLKM</sequence>